<organism evidence="1 2">
    <name type="scientific">Ramazzottius varieornatus</name>
    <name type="common">Water bear</name>
    <name type="synonym">Tardigrade</name>
    <dbReference type="NCBI Taxonomy" id="947166"/>
    <lineage>
        <taxon>Eukaryota</taxon>
        <taxon>Metazoa</taxon>
        <taxon>Ecdysozoa</taxon>
        <taxon>Tardigrada</taxon>
        <taxon>Eutardigrada</taxon>
        <taxon>Parachela</taxon>
        <taxon>Hypsibioidea</taxon>
        <taxon>Ramazzottiidae</taxon>
        <taxon>Ramazzottius</taxon>
    </lineage>
</organism>
<dbReference type="AlphaFoldDB" id="A0A1D1VPG6"/>
<sequence length="323" mass="36544">MASVLFRPEVGPSFGACSNADPPAKLGHNYWTTAAPHRTALTPSSAFYVDKTKLAEYQRYFGPESTKKLVHCWPAYLKALVQHVAGGEESYMRALLDIRKTDPGSPVLDPVLLDDIFEHMVLLYKSPNVVKPRARIALLRFSSHQLELYDKGTTRWHFPDLDDRPKPEVLVLLEEQEYWRKPAPDRTQLRPGHEVYIGTKILESIASYFGPQSNENCIKQYSYAVLAHMMGGVETALKLKAAKTFAEGVRSMFLLDDVIAVALHADEVFHLRFSVNPSDIIVFTGVKLVRLTESRTRNRKRPTGRSARKREPKNLLHFALSVT</sequence>
<reference evidence="1 2" key="1">
    <citation type="journal article" date="2016" name="Nat. Commun.">
        <title>Extremotolerant tardigrade genome and improved radiotolerance of human cultured cells by tardigrade-unique protein.</title>
        <authorList>
            <person name="Hashimoto T."/>
            <person name="Horikawa D.D."/>
            <person name="Saito Y."/>
            <person name="Kuwahara H."/>
            <person name="Kozuka-Hata H."/>
            <person name="Shin-I T."/>
            <person name="Minakuchi Y."/>
            <person name="Ohishi K."/>
            <person name="Motoyama A."/>
            <person name="Aizu T."/>
            <person name="Enomoto A."/>
            <person name="Kondo K."/>
            <person name="Tanaka S."/>
            <person name="Hara Y."/>
            <person name="Koshikawa S."/>
            <person name="Sagara H."/>
            <person name="Miura T."/>
            <person name="Yokobori S."/>
            <person name="Miyagawa K."/>
            <person name="Suzuki Y."/>
            <person name="Kubo T."/>
            <person name="Oyama M."/>
            <person name="Kohara Y."/>
            <person name="Fujiyama A."/>
            <person name="Arakawa K."/>
            <person name="Katayama T."/>
            <person name="Toyoda A."/>
            <person name="Kunieda T."/>
        </authorList>
    </citation>
    <scope>NUCLEOTIDE SEQUENCE [LARGE SCALE GENOMIC DNA]</scope>
    <source>
        <strain evidence="1 2">YOKOZUNA-1</strain>
    </source>
</reference>
<comment type="caution">
    <text evidence="1">The sequence shown here is derived from an EMBL/GenBank/DDBJ whole genome shotgun (WGS) entry which is preliminary data.</text>
</comment>
<name>A0A1D1VPG6_RAMVA</name>
<evidence type="ECO:0000313" key="2">
    <source>
        <dbReference type="Proteomes" id="UP000186922"/>
    </source>
</evidence>
<proteinExistence type="predicted"/>
<gene>
    <name evidence="1" type="primary">RvY_13255-1</name>
    <name evidence="1" type="synonym">RvY_13255.1</name>
    <name evidence="1" type="ORF">RvY_13255</name>
</gene>
<dbReference type="OrthoDB" id="10648249at2759"/>
<dbReference type="Proteomes" id="UP000186922">
    <property type="component" value="Unassembled WGS sequence"/>
</dbReference>
<keyword evidence="2" id="KW-1185">Reference proteome</keyword>
<dbReference type="EMBL" id="BDGG01000008">
    <property type="protein sequence ID" value="GAV02726.1"/>
    <property type="molecule type" value="Genomic_DNA"/>
</dbReference>
<protein>
    <submittedName>
        <fullName evidence="1">Uncharacterized protein</fullName>
    </submittedName>
</protein>
<accession>A0A1D1VPG6</accession>
<evidence type="ECO:0000313" key="1">
    <source>
        <dbReference type="EMBL" id="GAV02726.1"/>
    </source>
</evidence>